<dbReference type="GO" id="GO:0046872">
    <property type="term" value="F:metal ion binding"/>
    <property type="evidence" value="ECO:0007669"/>
    <property type="project" value="UniProtKB-KW"/>
</dbReference>
<dbReference type="InterPro" id="IPR050973">
    <property type="entry name" value="H3K9_Histone-Lys_N-MTase"/>
</dbReference>
<keyword evidence="4" id="KW-0808">Transferase</keyword>
<keyword evidence="3" id="KW-0489">Methyltransferase</keyword>
<dbReference type="InterPro" id="IPR016197">
    <property type="entry name" value="Chromo-like_dom_sf"/>
</dbReference>
<comment type="subcellular location">
    <subcellularLocation>
        <location evidence="1">Chromosome</location>
        <location evidence="1">Centromere</location>
    </subcellularLocation>
</comment>
<dbReference type="GO" id="GO:0008757">
    <property type="term" value="F:S-adenosylmethionine-dependent methyltransferase activity"/>
    <property type="evidence" value="ECO:0007669"/>
    <property type="project" value="UniProtKB-ARBA"/>
</dbReference>
<dbReference type="AlphaFoldDB" id="A0A7R9MCX3"/>
<dbReference type="PROSITE" id="PS50280">
    <property type="entry name" value="SET"/>
    <property type="match status" value="1"/>
</dbReference>
<dbReference type="InterPro" id="IPR001214">
    <property type="entry name" value="SET_dom"/>
</dbReference>
<evidence type="ECO:0000256" key="5">
    <source>
        <dbReference type="ARBA" id="ARBA00022691"/>
    </source>
</evidence>
<dbReference type="Gene3D" id="2.40.50.40">
    <property type="match status" value="1"/>
</dbReference>
<dbReference type="OrthoDB" id="1045173at2759"/>
<accession>A0A7R9MCX3</accession>
<dbReference type="EMBL" id="CAJPVJ010013499">
    <property type="protein sequence ID" value="CAG2174883.1"/>
    <property type="molecule type" value="Genomic_DNA"/>
</dbReference>
<dbReference type="GO" id="GO:0008276">
    <property type="term" value="F:protein methyltransferase activity"/>
    <property type="evidence" value="ECO:0007669"/>
    <property type="project" value="UniProtKB-ARBA"/>
</dbReference>
<evidence type="ECO:0000256" key="6">
    <source>
        <dbReference type="ARBA" id="ARBA00022723"/>
    </source>
</evidence>
<dbReference type="PANTHER" id="PTHR46223">
    <property type="entry name" value="HISTONE-LYSINE N-METHYLTRANSFERASE SUV39H"/>
    <property type="match status" value="1"/>
</dbReference>
<keyword evidence="5" id="KW-0949">S-adenosyl-L-methionine</keyword>
<dbReference type="CDD" id="cd00024">
    <property type="entry name" value="CD_CSD"/>
    <property type="match status" value="1"/>
</dbReference>
<dbReference type="PANTHER" id="PTHR46223:SF3">
    <property type="entry name" value="HISTONE-LYSINE N-METHYLTRANSFERASE SET-23"/>
    <property type="match status" value="1"/>
</dbReference>
<dbReference type="Pfam" id="PF00385">
    <property type="entry name" value="Chromo"/>
    <property type="match status" value="1"/>
</dbReference>
<evidence type="ECO:0000256" key="2">
    <source>
        <dbReference type="ARBA" id="ARBA00022454"/>
    </source>
</evidence>
<evidence type="ECO:0000256" key="3">
    <source>
        <dbReference type="ARBA" id="ARBA00022603"/>
    </source>
</evidence>
<dbReference type="SUPFAM" id="SSF54160">
    <property type="entry name" value="Chromo domain-like"/>
    <property type="match status" value="1"/>
</dbReference>
<feature type="compositionally biased region" description="Polar residues" evidence="9">
    <location>
        <begin position="604"/>
        <end position="619"/>
    </location>
</feature>
<keyword evidence="13" id="KW-1185">Reference proteome</keyword>
<feature type="region of interest" description="Disordered" evidence="9">
    <location>
        <begin position="604"/>
        <end position="623"/>
    </location>
</feature>
<evidence type="ECO:0008006" key="14">
    <source>
        <dbReference type="Google" id="ProtNLM"/>
    </source>
</evidence>
<dbReference type="InterPro" id="IPR000953">
    <property type="entry name" value="Chromo/chromo_shadow_dom"/>
</dbReference>
<evidence type="ECO:0000256" key="8">
    <source>
        <dbReference type="ARBA" id="ARBA00023328"/>
    </source>
</evidence>
<keyword evidence="2" id="KW-0158">Chromosome</keyword>
<dbReference type="InterPro" id="IPR023780">
    <property type="entry name" value="Chromo_domain"/>
</dbReference>
<evidence type="ECO:0000313" key="12">
    <source>
        <dbReference type="EMBL" id="CAD7657697.1"/>
    </source>
</evidence>
<evidence type="ECO:0000259" key="10">
    <source>
        <dbReference type="PROSITE" id="PS50013"/>
    </source>
</evidence>
<gene>
    <name evidence="12" type="ORF">ONB1V03_LOCUS14322</name>
</gene>
<feature type="domain" description="SET" evidence="11">
    <location>
        <begin position="471"/>
        <end position="587"/>
    </location>
</feature>
<dbReference type="GO" id="GO:0008170">
    <property type="term" value="F:N-methyltransferase activity"/>
    <property type="evidence" value="ECO:0007669"/>
    <property type="project" value="UniProtKB-ARBA"/>
</dbReference>
<dbReference type="InterPro" id="IPR046341">
    <property type="entry name" value="SET_dom_sf"/>
</dbReference>
<sequence>MTDGSVVDSEIFSAKHVLVPVNTVYHNNTYSTVHHVLQITVNKRSAHESVVVDRYERAVYGMDYSDSDCQVISDEEDDYETDGNAGRFTIRDAHLLSDDQLIQLAHNCRLDCLQPIQGLIDAALQMSLRVDPHPISLFKNTTICPMNHKKRKRRFKMSTTRPPKQTKVDLQSEYVSDELYAIETIVNARLDPESRLLFEIKWKGYEESENTWQTVDDLQNCHKDYERYYRQQFAGKEVIDYNIEDFDAFAKLLSKTATGADAPDVAVVLKLNGFRIEHYERTDTHLQQLRSNLKTYVTAMKIIAQSMDSIETRNRDQSWPQKILIQYLVKHLNIETNFGDLRKFLEFVDNRKESAIRLKEWEDDINDQLKEIGFTSDKISVENDVDLEVPPEIKYLNKYHNQGRVKIDRCHVERVRCKCPNDCKGPECRCALHIFEDMGFQSSHVLHECNDRCQCSAACPNRRLQKGLIGTQLAVFKTECKGWGVMSRRAIRKDSFVFEYLGEIIDSVETTKRDMTYFFNIAAEFCGQTLIIDADYYANIARFVNHSCEPNLSSHMVVFDDKQLVPRIGFFANRDIKAYEELTYDYNREVLSIDGNGLYKNNNTADDSNSVDSGYTSPSAGAGHESACLTRCLCGAAKCRRFC</sequence>
<evidence type="ECO:0000256" key="1">
    <source>
        <dbReference type="ARBA" id="ARBA00004584"/>
    </source>
</evidence>
<dbReference type="SMART" id="SM00317">
    <property type="entry name" value="SET"/>
    <property type="match status" value="1"/>
</dbReference>
<organism evidence="12">
    <name type="scientific">Oppiella nova</name>
    <dbReference type="NCBI Taxonomy" id="334625"/>
    <lineage>
        <taxon>Eukaryota</taxon>
        <taxon>Metazoa</taxon>
        <taxon>Ecdysozoa</taxon>
        <taxon>Arthropoda</taxon>
        <taxon>Chelicerata</taxon>
        <taxon>Arachnida</taxon>
        <taxon>Acari</taxon>
        <taxon>Acariformes</taxon>
        <taxon>Sarcoptiformes</taxon>
        <taxon>Oribatida</taxon>
        <taxon>Brachypylina</taxon>
        <taxon>Oppioidea</taxon>
        <taxon>Oppiidae</taxon>
        <taxon>Oppiella</taxon>
    </lineage>
</organism>
<reference evidence="12" key="1">
    <citation type="submission" date="2020-11" db="EMBL/GenBank/DDBJ databases">
        <authorList>
            <person name="Tran Van P."/>
        </authorList>
    </citation>
    <scope>NUCLEOTIDE SEQUENCE</scope>
</reference>
<evidence type="ECO:0000256" key="4">
    <source>
        <dbReference type="ARBA" id="ARBA00022679"/>
    </source>
</evidence>
<keyword evidence="7" id="KW-0862">Zinc</keyword>
<name>A0A7R9MCX3_9ACAR</name>
<evidence type="ECO:0000256" key="9">
    <source>
        <dbReference type="SAM" id="MobiDB-lite"/>
    </source>
</evidence>
<evidence type="ECO:0000313" key="13">
    <source>
        <dbReference type="Proteomes" id="UP000728032"/>
    </source>
</evidence>
<protein>
    <recommendedName>
        <fullName evidence="14">Histone-lysine N-methyltransferase</fullName>
    </recommendedName>
</protein>
<evidence type="ECO:0000256" key="7">
    <source>
        <dbReference type="ARBA" id="ARBA00022833"/>
    </source>
</evidence>
<dbReference type="PROSITE" id="PS50013">
    <property type="entry name" value="CHROMO_2"/>
    <property type="match status" value="1"/>
</dbReference>
<dbReference type="GO" id="GO:0032259">
    <property type="term" value="P:methylation"/>
    <property type="evidence" value="ECO:0007669"/>
    <property type="project" value="UniProtKB-KW"/>
</dbReference>
<dbReference type="Gene3D" id="2.170.270.10">
    <property type="entry name" value="SET domain"/>
    <property type="match status" value="1"/>
</dbReference>
<proteinExistence type="predicted"/>
<dbReference type="GO" id="GO:0000775">
    <property type="term" value="C:chromosome, centromeric region"/>
    <property type="evidence" value="ECO:0007669"/>
    <property type="project" value="UniProtKB-SubCell"/>
</dbReference>
<dbReference type="EMBL" id="OC928324">
    <property type="protein sequence ID" value="CAD7657697.1"/>
    <property type="molecule type" value="Genomic_DNA"/>
</dbReference>
<evidence type="ECO:0000259" key="11">
    <source>
        <dbReference type="PROSITE" id="PS50280"/>
    </source>
</evidence>
<dbReference type="Pfam" id="PF00856">
    <property type="entry name" value="SET"/>
    <property type="match status" value="1"/>
</dbReference>
<keyword evidence="8" id="KW-0137">Centromere</keyword>
<dbReference type="SUPFAM" id="SSF82199">
    <property type="entry name" value="SET domain"/>
    <property type="match status" value="1"/>
</dbReference>
<feature type="domain" description="Chromo" evidence="10">
    <location>
        <begin position="180"/>
        <end position="240"/>
    </location>
</feature>
<dbReference type="Proteomes" id="UP000728032">
    <property type="component" value="Unassembled WGS sequence"/>
</dbReference>
<dbReference type="SMART" id="SM00298">
    <property type="entry name" value="CHROMO"/>
    <property type="match status" value="1"/>
</dbReference>
<keyword evidence="6" id="KW-0479">Metal-binding</keyword>